<reference evidence="10" key="1">
    <citation type="journal article" date="2023" name="Mol. Phylogenet. Evol.">
        <title>Genome-scale phylogeny and comparative genomics of the fungal order Sordariales.</title>
        <authorList>
            <person name="Hensen N."/>
            <person name="Bonometti L."/>
            <person name="Westerberg I."/>
            <person name="Brannstrom I.O."/>
            <person name="Guillou S."/>
            <person name="Cros-Aarteil S."/>
            <person name="Calhoun S."/>
            <person name="Haridas S."/>
            <person name="Kuo A."/>
            <person name="Mondo S."/>
            <person name="Pangilinan J."/>
            <person name="Riley R."/>
            <person name="LaButti K."/>
            <person name="Andreopoulos B."/>
            <person name="Lipzen A."/>
            <person name="Chen C."/>
            <person name="Yan M."/>
            <person name="Daum C."/>
            <person name="Ng V."/>
            <person name="Clum A."/>
            <person name="Steindorff A."/>
            <person name="Ohm R.A."/>
            <person name="Martin F."/>
            <person name="Silar P."/>
            <person name="Natvig D.O."/>
            <person name="Lalanne C."/>
            <person name="Gautier V."/>
            <person name="Ament-Velasquez S.L."/>
            <person name="Kruys A."/>
            <person name="Hutchinson M.I."/>
            <person name="Powell A.J."/>
            <person name="Barry K."/>
            <person name="Miller A.N."/>
            <person name="Grigoriev I.V."/>
            <person name="Debuchy R."/>
            <person name="Gladieux P."/>
            <person name="Hiltunen Thoren M."/>
            <person name="Johannesson H."/>
        </authorList>
    </citation>
    <scope>NUCLEOTIDE SEQUENCE</scope>
    <source>
        <strain evidence="10">CBS 538.74</strain>
    </source>
</reference>
<dbReference type="CDD" id="cd12148">
    <property type="entry name" value="fungal_TF_MHR"/>
    <property type="match status" value="1"/>
</dbReference>
<dbReference type="GO" id="GO:0005634">
    <property type="term" value="C:nucleus"/>
    <property type="evidence" value="ECO:0007669"/>
    <property type="project" value="TreeGrafter"/>
</dbReference>
<keyword evidence="3" id="KW-0805">Transcription regulation</keyword>
<keyword evidence="2" id="KW-0862">Zinc</keyword>
<dbReference type="PANTHER" id="PTHR31944">
    <property type="entry name" value="HEME-RESPONSIVE ZINC FINGER TRANSCRIPTION FACTOR HAP1"/>
    <property type="match status" value="1"/>
</dbReference>
<dbReference type="Gene3D" id="4.10.240.10">
    <property type="entry name" value="Zn(2)-C6 fungal-type DNA-binding domain"/>
    <property type="match status" value="1"/>
</dbReference>
<proteinExistence type="predicted"/>
<feature type="region of interest" description="Disordered" evidence="7">
    <location>
        <begin position="59"/>
        <end position="79"/>
    </location>
</feature>
<evidence type="ECO:0000256" key="6">
    <source>
        <dbReference type="ARBA" id="ARBA00023242"/>
    </source>
</evidence>
<dbReference type="InterPro" id="IPR001138">
    <property type="entry name" value="Zn2Cys6_DnaBD"/>
</dbReference>
<accession>A0AAN6ZT26</accession>
<evidence type="ECO:0000256" key="3">
    <source>
        <dbReference type="ARBA" id="ARBA00023015"/>
    </source>
</evidence>
<sequence>MGSITGGFDGAAPSRSVKRPRPVKSCVECRRKRKLKCDRSGPCSQCQKSRRVCRYADQENGVSSDTSDIDPAERPTKRPQCAVGDTDVHGLSTQTDGIKNTPAVPLGADEISSRLERLERMVIERNPSTSPPLRLHSRRPIKGKLASRAPGVSGMQALLVPVRCRLQPSQFDEARDLLEMMSQNGPFLELWVDLRNEYSTLENEHKKALEPMSVYVGSMIPVQTRMTDILPPRRLCDRLLDAYFAMSNDLYWIIHAPSFQYEYARYWDGKDCKDNFLPQLLCILSIAARFGTSSRGLVHGRSTTIHVPTACVLVRDWLDGLRRDQVVDLAAFQTELLLLQALRTMAHQHHALWAQLGYVVRMAMTMKLQRDPREIAGLTESNREFRRRLWFTVLEMDLHVSLACNQPCLVRHGEYSCQPPRNLDDVDIHDGARDLPKSKPLDQATTNQLQAYTARTLPVRMEAAALIANRLETLQDYSEPLETGARLEKLLDDIDVLFPRDVFSPGDGHHPAGNHAGLRRRALLDMHVHHALIALYRPFALGSCNCPPHISATHLKSCMAMLRCIDETDPPIMASDKNDNDAAVVDSMAAGMNPHFVLLKNDMIDVAFSLCRYIKIAAAQQQRQKGDGDDDEQQQQQHWPLPGRGGHKDNHNEDEEDEDDTTPPPPLPQRCCCCPPYRPSVTAMVQAVERLLDRLVDLLRLEWGGHQREVVALSLVLEAVRPYDEDDGMEAGDRGVRAEARLRRILWVCLQTLQALPNVSCFFLSFWGGVDLVGC</sequence>
<dbReference type="SUPFAM" id="SSF57701">
    <property type="entry name" value="Zn2/Cys6 DNA-binding domain"/>
    <property type="match status" value="1"/>
</dbReference>
<protein>
    <recommendedName>
        <fullName evidence="12">Zn(2)-C6 fungal-type domain-containing protein</fullName>
    </recommendedName>
</protein>
<dbReference type="Pfam" id="PF00172">
    <property type="entry name" value="Zn_clus"/>
    <property type="match status" value="1"/>
</dbReference>
<dbReference type="GO" id="GO:0008270">
    <property type="term" value="F:zinc ion binding"/>
    <property type="evidence" value="ECO:0007669"/>
    <property type="project" value="InterPro"/>
</dbReference>
<dbReference type="GO" id="GO:0006351">
    <property type="term" value="P:DNA-templated transcription"/>
    <property type="evidence" value="ECO:0007669"/>
    <property type="project" value="InterPro"/>
</dbReference>
<dbReference type="CDD" id="cd00067">
    <property type="entry name" value="GAL4"/>
    <property type="match status" value="1"/>
</dbReference>
<evidence type="ECO:0000313" key="11">
    <source>
        <dbReference type="Proteomes" id="UP001302745"/>
    </source>
</evidence>
<dbReference type="Pfam" id="PF04082">
    <property type="entry name" value="Fungal_trans"/>
    <property type="match status" value="1"/>
</dbReference>
<keyword evidence="4" id="KW-0238">DNA-binding</keyword>
<keyword evidence="5" id="KW-0804">Transcription</keyword>
<evidence type="ECO:0000256" key="4">
    <source>
        <dbReference type="ARBA" id="ARBA00023125"/>
    </source>
</evidence>
<dbReference type="GO" id="GO:0001228">
    <property type="term" value="F:DNA-binding transcription activator activity, RNA polymerase II-specific"/>
    <property type="evidence" value="ECO:0007669"/>
    <property type="project" value="TreeGrafter"/>
</dbReference>
<evidence type="ECO:0000256" key="2">
    <source>
        <dbReference type="ARBA" id="ARBA00022833"/>
    </source>
</evidence>
<feature type="region of interest" description="Disordered" evidence="7">
    <location>
        <begin position="1"/>
        <end position="24"/>
    </location>
</feature>
<dbReference type="EMBL" id="MU857215">
    <property type="protein sequence ID" value="KAK4149034.1"/>
    <property type="molecule type" value="Genomic_DNA"/>
</dbReference>
<dbReference type="InterPro" id="IPR007219">
    <property type="entry name" value="XnlR_reg_dom"/>
</dbReference>
<feature type="compositionally biased region" description="Acidic residues" evidence="7">
    <location>
        <begin position="652"/>
        <end position="661"/>
    </location>
</feature>
<dbReference type="InterPro" id="IPR051430">
    <property type="entry name" value="Fungal_TF_Env_Response"/>
</dbReference>
<gene>
    <name evidence="10" type="ORF">C8A00DRAFT_19240</name>
</gene>
<reference evidence="10" key="2">
    <citation type="submission" date="2023-05" db="EMBL/GenBank/DDBJ databases">
        <authorList>
            <consortium name="Lawrence Berkeley National Laboratory"/>
            <person name="Steindorff A."/>
            <person name="Hensen N."/>
            <person name="Bonometti L."/>
            <person name="Westerberg I."/>
            <person name="Brannstrom I.O."/>
            <person name="Guillou S."/>
            <person name="Cros-Aarteil S."/>
            <person name="Calhoun S."/>
            <person name="Haridas S."/>
            <person name="Kuo A."/>
            <person name="Mondo S."/>
            <person name="Pangilinan J."/>
            <person name="Riley R."/>
            <person name="Labutti K."/>
            <person name="Andreopoulos B."/>
            <person name="Lipzen A."/>
            <person name="Chen C."/>
            <person name="Yanf M."/>
            <person name="Daum C."/>
            <person name="Ng V."/>
            <person name="Clum A."/>
            <person name="Ohm R."/>
            <person name="Martin F."/>
            <person name="Silar P."/>
            <person name="Natvig D."/>
            <person name="Lalanne C."/>
            <person name="Gautier V."/>
            <person name="Ament-Velasquez S.L."/>
            <person name="Kruys A."/>
            <person name="Hutchinson M.I."/>
            <person name="Powell A.J."/>
            <person name="Barry K."/>
            <person name="Miller A.N."/>
            <person name="Grigoriev I.V."/>
            <person name="Debuchy R."/>
            <person name="Gladieux P."/>
            <person name="Thoren M.H."/>
            <person name="Johannesson H."/>
        </authorList>
    </citation>
    <scope>NUCLEOTIDE SEQUENCE</scope>
    <source>
        <strain evidence="10">CBS 538.74</strain>
    </source>
</reference>
<dbReference type="GO" id="GO:0000978">
    <property type="term" value="F:RNA polymerase II cis-regulatory region sequence-specific DNA binding"/>
    <property type="evidence" value="ECO:0007669"/>
    <property type="project" value="TreeGrafter"/>
</dbReference>
<feature type="region of interest" description="Disordered" evidence="7">
    <location>
        <begin position="622"/>
        <end position="667"/>
    </location>
</feature>
<dbReference type="AlphaFoldDB" id="A0AAN6ZT26"/>
<keyword evidence="6" id="KW-0539">Nucleus</keyword>
<evidence type="ECO:0000256" key="7">
    <source>
        <dbReference type="SAM" id="MobiDB-lite"/>
    </source>
</evidence>
<dbReference type="InterPro" id="IPR036864">
    <property type="entry name" value="Zn2-C6_fun-type_DNA-bd_sf"/>
</dbReference>
<dbReference type="Proteomes" id="UP001302745">
    <property type="component" value="Unassembled WGS sequence"/>
</dbReference>
<evidence type="ECO:0000259" key="9">
    <source>
        <dbReference type="SMART" id="SM00906"/>
    </source>
</evidence>
<dbReference type="SMART" id="SM00906">
    <property type="entry name" value="Fungal_trans"/>
    <property type="match status" value="1"/>
</dbReference>
<comment type="caution">
    <text evidence="10">The sequence shown here is derived from an EMBL/GenBank/DDBJ whole genome shotgun (WGS) entry which is preliminary data.</text>
</comment>
<name>A0AAN6ZT26_9PEZI</name>
<feature type="domain" description="Xylanolytic transcriptional activator regulatory" evidence="9">
    <location>
        <begin position="352"/>
        <end position="426"/>
    </location>
</feature>
<evidence type="ECO:0000313" key="10">
    <source>
        <dbReference type="EMBL" id="KAK4149034.1"/>
    </source>
</evidence>
<organism evidence="10 11">
    <name type="scientific">Chaetomidium leptoderma</name>
    <dbReference type="NCBI Taxonomy" id="669021"/>
    <lineage>
        <taxon>Eukaryota</taxon>
        <taxon>Fungi</taxon>
        <taxon>Dikarya</taxon>
        <taxon>Ascomycota</taxon>
        <taxon>Pezizomycotina</taxon>
        <taxon>Sordariomycetes</taxon>
        <taxon>Sordariomycetidae</taxon>
        <taxon>Sordariales</taxon>
        <taxon>Chaetomiaceae</taxon>
        <taxon>Chaetomidium</taxon>
    </lineage>
</organism>
<evidence type="ECO:0000256" key="1">
    <source>
        <dbReference type="ARBA" id="ARBA00022723"/>
    </source>
</evidence>
<dbReference type="SMART" id="SM00066">
    <property type="entry name" value="GAL4"/>
    <property type="match status" value="1"/>
</dbReference>
<keyword evidence="11" id="KW-1185">Reference proteome</keyword>
<dbReference type="PANTHER" id="PTHR31944:SF131">
    <property type="entry name" value="HEME-RESPONSIVE ZINC FINGER TRANSCRIPTION FACTOR HAP1"/>
    <property type="match status" value="1"/>
</dbReference>
<evidence type="ECO:0000256" key="5">
    <source>
        <dbReference type="ARBA" id="ARBA00023163"/>
    </source>
</evidence>
<keyword evidence="1" id="KW-0479">Metal-binding</keyword>
<evidence type="ECO:0000259" key="8">
    <source>
        <dbReference type="SMART" id="SM00066"/>
    </source>
</evidence>
<feature type="domain" description="Zn(2)-C6 fungal-type" evidence="8">
    <location>
        <begin position="20"/>
        <end position="64"/>
    </location>
</feature>
<evidence type="ECO:0008006" key="12">
    <source>
        <dbReference type="Google" id="ProtNLM"/>
    </source>
</evidence>